<dbReference type="PANTHER" id="PTHR43433">
    <property type="entry name" value="HYDROLASE, ALPHA/BETA FOLD FAMILY PROTEIN"/>
    <property type="match status" value="1"/>
</dbReference>
<evidence type="ECO:0000259" key="1">
    <source>
        <dbReference type="Pfam" id="PF00561"/>
    </source>
</evidence>
<dbReference type="PANTHER" id="PTHR43433:SF5">
    <property type="entry name" value="AB HYDROLASE-1 DOMAIN-CONTAINING PROTEIN"/>
    <property type="match status" value="1"/>
</dbReference>
<dbReference type="AlphaFoldDB" id="M5DDN2"/>
<evidence type="ECO:0000313" key="2">
    <source>
        <dbReference type="EMBL" id="CCQ48704.1"/>
    </source>
</evidence>
<dbReference type="InterPro" id="IPR000073">
    <property type="entry name" value="AB_hydrolase_1"/>
</dbReference>
<name>M5DDN2_SACSO</name>
<sequence length="314" mass="34259">MNRRDAIKTLGAGAIAGALATRIPLSISQTPPQINYSNLVPKEFGWAPVNNIHIYYEIYGSGEPLIMIMGYLGNLESWGPIIINGLASQYEVIIFDNRGTGRSGTVGQDPLHDALTYTIPLYASDTIGLLNYLGYSNLNVLGWSMGGFVAQQIAIDYPSYVNKLVLLCTAPNIYLYPPKVSPQSIITGFTASDPTVTVETIIPYLVPSDWLQAHPDVAKYVLFTLEKYPISYTSVLKQTNALATFNSVGQLQNITAPTLVIGGDSDLLLPPQNSQYLAENIPNAQLYIFSPDAGHGLIYQYPTQFINLVTSFLG</sequence>
<dbReference type="EMBL" id="HF586419">
    <property type="protein sequence ID" value="CCQ48704.1"/>
    <property type="molecule type" value="Genomic_DNA"/>
</dbReference>
<dbReference type="Pfam" id="PF00561">
    <property type="entry name" value="Abhydrolase_1"/>
    <property type="match status" value="1"/>
</dbReference>
<dbReference type="Gene3D" id="3.40.50.1820">
    <property type="entry name" value="alpha/beta hydrolase"/>
    <property type="match status" value="1"/>
</dbReference>
<dbReference type="SUPFAM" id="SSF53474">
    <property type="entry name" value="alpha/beta-Hydrolases"/>
    <property type="match status" value="1"/>
</dbReference>
<dbReference type="InterPro" id="IPR019546">
    <property type="entry name" value="TAT_signal_bac_arc"/>
</dbReference>
<dbReference type="PRINTS" id="PR00111">
    <property type="entry name" value="ABHYDROLASE"/>
</dbReference>
<dbReference type="InterPro" id="IPR029058">
    <property type="entry name" value="AB_hydrolase_fold"/>
</dbReference>
<proteinExistence type="predicted"/>
<reference evidence="2" key="1">
    <citation type="submission" date="2013-01" db="EMBL/GenBank/DDBJ databases">
        <authorList>
            <person name="Lee H."/>
        </authorList>
    </citation>
    <scope>NUCLEOTIDE SEQUENCE</scope>
    <source>
        <strain evidence="2">P1</strain>
    </source>
</reference>
<accession>M5DDN2</accession>
<protein>
    <submittedName>
        <fullName evidence="2">Esterase</fullName>
    </submittedName>
</protein>
<dbReference type="ESTHER" id="sulac-sal">
    <property type="family name" value="6_AlphaBeta_hydrolase"/>
</dbReference>
<dbReference type="NCBIfam" id="TIGR01409">
    <property type="entry name" value="TAT_signal_seq"/>
    <property type="match status" value="1"/>
</dbReference>
<organism evidence="2">
    <name type="scientific">Saccharolobus solfataricus</name>
    <name type="common">Sulfolobus solfataricus</name>
    <dbReference type="NCBI Taxonomy" id="2287"/>
    <lineage>
        <taxon>Archaea</taxon>
        <taxon>Thermoproteota</taxon>
        <taxon>Thermoprotei</taxon>
        <taxon>Sulfolobales</taxon>
        <taxon>Sulfolobaceae</taxon>
        <taxon>Saccharolobus</taxon>
    </lineage>
</organism>
<dbReference type="InterPro" id="IPR050471">
    <property type="entry name" value="AB_hydrolase"/>
</dbReference>
<dbReference type="BRENDA" id="3.1.1.1">
    <property type="organism ID" value="6163"/>
</dbReference>
<dbReference type="SMR" id="M5DDN2"/>
<feature type="domain" description="AB hydrolase-1" evidence="1">
    <location>
        <begin position="64"/>
        <end position="298"/>
    </location>
</feature>
<reference evidence="2" key="2">
    <citation type="submission" date="2013-03" db="EMBL/GenBank/DDBJ databases">
        <title>Cloning, expression, and characterization of a novel thermostable esterase from the archaeon Sulfolobus solfataricus P1.</title>
        <authorList>
            <person name="Nam J.K."/>
            <person name="Park Y.J."/>
            <person name="Lee H.B."/>
        </authorList>
    </citation>
    <scope>NUCLEOTIDE SEQUENCE</scope>
    <source>
        <strain evidence="2">P1</strain>
    </source>
</reference>